<dbReference type="Proteomes" id="UP001219518">
    <property type="component" value="Unassembled WGS sequence"/>
</dbReference>
<feature type="compositionally biased region" description="Polar residues" evidence="13">
    <location>
        <begin position="18"/>
        <end position="28"/>
    </location>
</feature>
<feature type="region of interest" description="Disordered" evidence="13">
    <location>
        <begin position="1"/>
        <end position="45"/>
    </location>
</feature>
<dbReference type="InterPro" id="IPR000845">
    <property type="entry name" value="Nucleoside_phosphorylase_d"/>
</dbReference>
<dbReference type="FunFam" id="3.40.50.1580:FF:000004">
    <property type="entry name" value="Purine nucleoside phosphorylase"/>
    <property type="match status" value="1"/>
</dbReference>
<dbReference type="Pfam" id="PF01048">
    <property type="entry name" value="PNP_UDP_1"/>
    <property type="match status" value="1"/>
</dbReference>
<evidence type="ECO:0000256" key="11">
    <source>
        <dbReference type="ARBA" id="ARBA00031036"/>
    </source>
</evidence>
<dbReference type="EMBL" id="JAHWGI010000474">
    <property type="protein sequence ID" value="KAK3915946.1"/>
    <property type="molecule type" value="Genomic_DNA"/>
</dbReference>
<accession>A0AAE1H842</accession>
<comment type="similarity">
    <text evidence="2">Belongs to the PNP/MTAP phosphorylase family.</text>
</comment>
<evidence type="ECO:0000256" key="3">
    <source>
        <dbReference type="ARBA" id="ARBA00011886"/>
    </source>
</evidence>
<comment type="catalytic activity">
    <reaction evidence="10">
        <text>guanosine + phosphate = alpha-D-ribose 1-phosphate + guanine</text>
        <dbReference type="Rhea" id="RHEA:13233"/>
        <dbReference type="ChEBI" id="CHEBI:16235"/>
        <dbReference type="ChEBI" id="CHEBI:16750"/>
        <dbReference type="ChEBI" id="CHEBI:43474"/>
        <dbReference type="ChEBI" id="CHEBI:57720"/>
        <dbReference type="EC" id="2.4.2.1"/>
    </reaction>
</comment>
<dbReference type="NCBIfam" id="NF006054">
    <property type="entry name" value="PRK08202.1"/>
    <property type="match status" value="1"/>
</dbReference>
<proteinExistence type="inferred from homology"/>
<dbReference type="CDD" id="cd09009">
    <property type="entry name" value="PNP-EcPNPII_like"/>
    <property type="match status" value="1"/>
</dbReference>
<name>A0AAE1H842_9NEOP</name>
<evidence type="ECO:0000256" key="6">
    <source>
        <dbReference type="ARBA" id="ARBA00022679"/>
    </source>
</evidence>
<protein>
    <recommendedName>
        <fullName evidence="4">Purine nucleoside phosphorylase</fullName>
        <ecNumber evidence="3">2.4.2.1</ecNumber>
    </recommendedName>
    <alternativeName>
        <fullName evidence="12">Inosine phosphorylase</fullName>
    </alternativeName>
    <alternativeName>
        <fullName evidence="11">Inosine-guanosine phosphorylase</fullName>
    </alternativeName>
</protein>
<reference evidence="15" key="1">
    <citation type="submission" date="2021-07" db="EMBL/GenBank/DDBJ databases">
        <authorList>
            <person name="Catto M.A."/>
            <person name="Jacobson A."/>
            <person name="Kennedy G."/>
            <person name="Labadie P."/>
            <person name="Hunt B.G."/>
            <person name="Srinivasan R."/>
        </authorList>
    </citation>
    <scope>NUCLEOTIDE SEQUENCE</scope>
    <source>
        <strain evidence="15">PL_HMW_Pooled</strain>
        <tissue evidence="15">Head</tissue>
    </source>
</reference>
<evidence type="ECO:0000256" key="12">
    <source>
        <dbReference type="ARBA" id="ARBA00033072"/>
    </source>
</evidence>
<evidence type="ECO:0000256" key="4">
    <source>
        <dbReference type="ARBA" id="ARBA00013834"/>
    </source>
</evidence>
<evidence type="ECO:0000256" key="13">
    <source>
        <dbReference type="SAM" id="MobiDB-lite"/>
    </source>
</evidence>
<comment type="caution">
    <text evidence="15">The sequence shown here is derived from an EMBL/GenBank/DDBJ whole genome shotgun (WGS) entry which is preliminary data.</text>
</comment>
<evidence type="ECO:0000256" key="1">
    <source>
        <dbReference type="ARBA" id="ARBA00005058"/>
    </source>
</evidence>
<evidence type="ECO:0000313" key="15">
    <source>
        <dbReference type="EMBL" id="KAK3915946.1"/>
    </source>
</evidence>
<evidence type="ECO:0000256" key="5">
    <source>
        <dbReference type="ARBA" id="ARBA00022676"/>
    </source>
</evidence>
<dbReference type="NCBIfam" id="TIGR01700">
    <property type="entry name" value="PNPH"/>
    <property type="match status" value="1"/>
</dbReference>
<comment type="catalytic activity">
    <reaction evidence="9">
        <text>2'-deoxyinosine + phosphate = 2-deoxy-alpha-D-ribose 1-phosphate + hypoxanthine</text>
        <dbReference type="Rhea" id="RHEA:27750"/>
        <dbReference type="ChEBI" id="CHEBI:17368"/>
        <dbReference type="ChEBI" id="CHEBI:28997"/>
        <dbReference type="ChEBI" id="CHEBI:43474"/>
        <dbReference type="ChEBI" id="CHEBI:57259"/>
        <dbReference type="EC" id="2.4.2.1"/>
    </reaction>
</comment>
<keyword evidence="5" id="KW-0328">Glycosyltransferase</keyword>
<evidence type="ECO:0000259" key="14">
    <source>
        <dbReference type="Pfam" id="PF01048"/>
    </source>
</evidence>
<dbReference type="InterPro" id="IPR035994">
    <property type="entry name" value="Nucleoside_phosphorylase_sf"/>
</dbReference>
<evidence type="ECO:0000256" key="2">
    <source>
        <dbReference type="ARBA" id="ARBA00006751"/>
    </source>
</evidence>
<dbReference type="EC" id="2.4.2.1" evidence="3"/>
<gene>
    <name evidence="15" type="ORF">KUF71_025243</name>
</gene>
<keyword evidence="6" id="KW-0808">Transferase</keyword>
<dbReference type="SUPFAM" id="SSF53167">
    <property type="entry name" value="Purine and uridine phosphorylases"/>
    <property type="match status" value="1"/>
</dbReference>
<dbReference type="GO" id="GO:0005737">
    <property type="term" value="C:cytoplasm"/>
    <property type="evidence" value="ECO:0007669"/>
    <property type="project" value="TreeGrafter"/>
</dbReference>
<evidence type="ECO:0000256" key="8">
    <source>
        <dbReference type="ARBA" id="ARBA00023929"/>
    </source>
</evidence>
<dbReference type="InterPro" id="IPR011270">
    <property type="entry name" value="Pur_Nuc_Pase_Ino/Guo-sp"/>
</dbReference>
<dbReference type="PANTHER" id="PTHR11904:SF9">
    <property type="entry name" value="PURINE NUCLEOSIDE PHOSPHORYLASE-RELATED"/>
    <property type="match status" value="1"/>
</dbReference>
<comment type="catalytic activity">
    <reaction evidence="7">
        <text>inosine + phosphate = alpha-D-ribose 1-phosphate + hypoxanthine</text>
        <dbReference type="Rhea" id="RHEA:27646"/>
        <dbReference type="ChEBI" id="CHEBI:17368"/>
        <dbReference type="ChEBI" id="CHEBI:17596"/>
        <dbReference type="ChEBI" id="CHEBI:43474"/>
        <dbReference type="ChEBI" id="CHEBI:57720"/>
        <dbReference type="EC" id="2.4.2.1"/>
    </reaction>
</comment>
<evidence type="ECO:0000256" key="9">
    <source>
        <dbReference type="ARBA" id="ARBA00023950"/>
    </source>
</evidence>
<dbReference type="InterPro" id="IPR011268">
    <property type="entry name" value="Purine_phosphorylase"/>
</dbReference>
<keyword evidence="16" id="KW-1185">Reference proteome</keyword>
<dbReference type="AlphaFoldDB" id="A0AAE1H842"/>
<sequence length="426" mass="46880">MSSPVKIAVSNGAASAPANGTTNGTNGVSKEVNGADLKKMKNANPPKVYIGSANKEFNPSSNDSMDGNQPRCIADPDRLQRRTDSYSPYNSCWVTPLYYWCGDGAVLVLSVMVVVVVRVYVLTPPVFEFTTFNTCTYEIVQSVAQFLLDRITIRPKIGIICGSGMDGTTGCLADALTDSTSFPYETIPYFPTPTVPGHMGRLVFGFLGDVPVMCMQGRFHYYEGYPLWKCAMPVRVMKLVGVTHLLASNAAGGLNNNYKVGDIMIIKDHINLLGFAGNNPLMGPNDERFGPRFPAINRAYDYQVRRMAKQVASEMNINDITHEGVYSVVGGPSFETIAEIRMLGALGVDAVGMSTVHEVITARHCGMTSFAFSLITNKSVTDYESYEEPNHEEVIDMGKQREPVLKEFITRLVKKIEEDRQQQQSK</sequence>
<dbReference type="GO" id="GO:0004731">
    <property type="term" value="F:purine-nucleoside phosphorylase activity"/>
    <property type="evidence" value="ECO:0007669"/>
    <property type="project" value="UniProtKB-EC"/>
</dbReference>
<reference evidence="15" key="2">
    <citation type="journal article" date="2023" name="BMC Genomics">
        <title>Pest status, molecular evolution, and epigenetic factors derived from the genome assembly of Frankliniella fusca, a thysanopteran phytovirus vector.</title>
        <authorList>
            <person name="Catto M.A."/>
            <person name="Labadie P.E."/>
            <person name="Jacobson A.L."/>
            <person name="Kennedy G.G."/>
            <person name="Srinivasan R."/>
            <person name="Hunt B.G."/>
        </authorList>
    </citation>
    <scope>NUCLEOTIDE SEQUENCE</scope>
    <source>
        <strain evidence="15">PL_HMW_Pooled</strain>
    </source>
</reference>
<organism evidence="15 16">
    <name type="scientific">Frankliniella fusca</name>
    <dbReference type="NCBI Taxonomy" id="407009"/>
    <lineage>
        <taxon>Eukaryota</taxon>
        <taxon>Metazoa</taxon>
        <taxon>Ecdysozoa</taxon>
        <taxon>Arthropoda</taxon>
        <taxon>Hexapoda</taxon>
        <taxon>Insecta</taxon>
        <taxon>Pterygota</taxon>
        <taxon>Neoptera</taxon>
        <taxon>Paraneoptera</taxon>
        <taxon>Thysanoptera</taxon>
        <taxon>Terebrantia</taxon>
        <taxon>Thripoidea</taxon>
        <taxon>Thripidae</taxon>
        <taxon>Frankliniella</taxon>
    </lineage>
</organism>
<evidence type="ECO:0000256" key="10">
    <source>
        <dbReference type="ARBA" id="ARBA00023970"/>
    </source>
</evidence>
<dbReference type="PANTHER" id="PTHR11904">
    <property type="entry name" value="METHYLTHIOADENOSINE/PURINE NUCLEOSIDE PHOSPHORYLASE"/>
    <property type="match status" value="1"/>
</dbReference>
<evidence type="ECO:0000313" key="16">
    <source>
        <dbReference type="Proteomes" id="UP001219518"/>
    </source>
</evidence>
<comment type="catalytic activity">
    <reaction evidence="8">
        <text>2'-deoxyguanosine + phosphate = 2-deoxy-alpha-D-ribose 1-phosphate + guanine</text>
        <dbReference type="Rhea" id="RHEA:27738"/>
        <dbReference type="ChEBI" id="CHEBI:16235"/>
        <dbReference type="ChEBI" id="CHEBI:17172"/>
        <dbReference type="ChEBI" id="CHEBI:43474"/>
        <dbReference type="ChEBI" id="CHEBI:57259"/>
        <dbReference type="EC" id="2.4.2.1"/>
    </reaction>
</comment>
<dbReference type="NCBIfam" id="TIGR01697">
    <property type="entry name" value="PNPH-PUNA-XAPA"/>
    <property type="match status" value="1"/>
</dbReference>
<comment type="pathway">
    <text evidence="1">Purine metabolism; purine nucleoside salvage.</text>
</comment>
<dbReference type="GO" id="GO:0009116">
    <property type="term" value="P:nucleoside metabolic process"/>
    <property type="evidence" value="ECO:0007669"/>
    <property type="project" value="InterPro"/>
</dbReference>
<feature type="domain" description="Nucleoside phosphorylase" evidence="14">
    <location>
        <begin position="156"/>
        <end position="413"/>
    </location>
</feature>
<evidence type="ECO:0000256" key="7">
    <source>
        <dbReference type="ARBA" id="ARBA00023918"/>
    </source>
</evidence>
<dbReference type="Gene3D" id="3.40.50.1580">
    <property type="entry name" value="Nucleoside phosphorylase domain"/>
    <property type="match status" value="1"/>
</dbReference>